<dbReference type="Pfam" id="PF11351">
    <property type="entry name" value="GTA_holin_3TM"/>
    <property type="match status" value="1"/>
</dbReference>
<evidence type="ECO:0000313" key="3">
    <source>
        <dbReference type="EMBL" id="RAK20295.1"/>
    </source>
</evidence>
<gene>
    <name evidence="3" type="ORF">ATI53_100673</name>
</gene>
<reference evidence="3 4" key="1">
    <citation type="submission" date="2018-06" db="EMBL/GenBank/DDBJ databases">
        <title>Genomic Encyclopedia of Archaeal and Bacterial Type Strains, Phase II (KMG-II): from individual species to whole genera.</title>
        <authorList>
            <person name="Goeker M."/>
        </authorList>
    </citation>
    <scope>NUCLEOTIDE SEQUENCE [LARGE SCALE GENOMIC DNA]</scope>
    <source>
        <strain evidence="3 4">DSM 22011</strain>
    </source>
</reference>
<feature type="region of interest" description="Disordered" evidence="1">
    <location>
        <begin position="166"/>
        <end position="185"/>
    </location>
</feature>
<dbReference type="Proteomes" id="UP000249165">
    <property type="component" value="Unassembled WGS sequence"/>
</dbReference>
<keyword evidence="2" id="KW-1133">Transmembrane helix</keyword>
<feature type="transmembrane region" description="Helical" evidence="2">
    <location>
        <begin position="104"/>
        <end position="119"/>
    </location>
</feature>
<comment type="caution">
    <text evidence="3">The sequence shown here is derived from an EMBL/GenBank/DDBJ whole genome shotgun (WGS) entry which is preliminary data.</text>
</comment>
<organism evidence="3 4">
    <name type="scientific">Salipiger aestuarii</name>
    <dbReference type="NCBI Taxonomy" id="568098"/>
    <lineage>
        <taxon>Bacteria</taxon>
        <taxon>Pseudomonadati</taxon>
        <taxon>Pseudomonadota</taxon>
        <taxon>Alphaproteobacteria</taxon>
        <taxon>Rhodobacterales</taxon>
        <taxon>Roseobacteraceae</taxon>
        <taxon>Salipiger</taxon>
    </lineage>
</organism>
<dbReference type="AlphaFoldDB" id="A0A327YKP5"/>
<evidence type="ECO:0000256" key="1">
    <source>
        <dbReference type="SAM" id="MobiDB-lite"/>
    </source>
</evidence>
<dbReference type="EMBL" id="QLMG01000006">
    <property type="protein sequence ID" value="RAK20295.1"/>
    <property type="molecule type" value="Genomic_DNA"/>
</dbReference>
<keyword evidence="2" id="KW-0472">Membrane</keyword>
<keyword evidence="2" id="KW-0812">Transmembrane</keyword>
<sequence>MIGSLFQVVFGSGRNVIRETAEVFRENTEAQAAREAGLQASALQQFGTEFTSQHSSRFDRFIDGLNRIPRPALALGTLALFVAAMVDPLWFAERMAGIALVPDPMWWLLTAIVGFYFGARHQVKGHAFRRDIAASVAAVPGVVAQIRALDPETAQGGAAARLPARVADDADGGGNPALAEWQSTR</sequence>
<keyword evidence="4" id="KW-1185">Reference proteome</keyword>
<evidence type="ECO:0000256" key="2">
    <source>
        <dbReference type="SAM" id="Phobius"/>
    </source>
</evidence>
<accession>A0A327YKP5</accession>
<name>A0A327YKP5_9RHOB</name>
<protein>
    <submittedName>
        <fullName evidence="3">Holin (3TMs family)</fullName>
    </submittedName>
</protein>
<dbReference type="InterPro" id="IPR021497">
    <property type="entry name" value="GTA_holin_3TM"/>
</dbReference>
<dbReference type="RefSeq" id="WP_223865896.1">
    <property type="nucleotide sequence ID" value="NZ_LIGK01000007.1"/>
</dbReference>
<evidence type="ECO:0000313" key="4">
    <source>
        <dbReference type="Proteomes" id="UP000249165"/>
    </source>
</evidence>
<feature type="transmembrane region" description="Helical" evidence="2">
    <location>
        <begin position="72"/>
        <end position="92"/>
    </location>
</feature>
<proteinExistence type="predicted"/>